<organism evidence="1 2">
    <name type="scientific">Ensifer adhaerens</name>
    <name type="common">Sinorhizobium morelense</name>
    <dbReference type="NCBI Taxonomy" id="106592"/>
    <lineage>
        <taxon>Bacteria</taxon>
        <taxon>Pseudomonadati</taxon>
        <taxon>Pseudomonadota</taxon>
        <taxon>Alphaproteobacteria</taxon>
        <taxon>Hyphomicrobiales</taxon>
        <taxon>Rhizobiaceae</taxon>
        <taxon>Sinorhizobium/Ensifer group</taxon>
        <taxon>Ensifer</taxon>
    </lineage>
</organism>
<evidence type="ECO:0000313" key="1">
    <source>
        <dbReference type="EMBL" id="MBP1876508.1"/>
    </source>
</evidence>
<sequence>MSEHQTNRQISRLLRIAAIAEGTTLLLLVFVGVPLKQGLGYGEVTRFLGPLHGLAFLTYIWAVINELSLGDKPRGWAFKAMLFSFVPGGTFWFFRRSIASAS</sequence>
<accession>A0ACC5T5U5</accession>
<proteinExistence type="predicted"/>
<comment type="caution">
    <text evidence="1">The sequence shown here is derived from an EMBL/GenBank/DDBJ whole genome shotgun (WGS) entry which is preliminary data.</text>
</comment>
<protein>
    <submittedName>
        <fullName evidence="1">Integral membrane protein</fullName>
    </submittedName>
</protein>
<gene>
    <name evidence="1" type="ORF">J2Z19_006258</name>
</gene>
<dbReference type="EMBL" id="JAGGJR010000018">
    <property type="protein sequence ID" value="MBP1876508.1"/>
    <property type="molecule type" value="Genomic_DNA"/>
</dbReference>
<reference evidence="1" key="1">
    <citation type="submission" date="2021-03" db="EMBL/GenBank/DDBJ databases">
        <title>Genomic Encyclopedia of Type Strains, Phase IV (KMG-IV): sequencing the most valuable type-strain genomes for metagenomic binning, comparative biology and taxonomic classification.</title>
        <authorList>
            <person name="Goeker M."/>
        </authorList>
    </citation>
    <scope>NUCLEOTIDE SEQUENCE</scope>
    <source>
        <strain evidence="1">DSM 18131</strain>
    </source>
</reference>
<name>A0ACC5T5U5_ENSAD</name>
<dbReference type="Proteomes" id="UP000823773">
    <property type="component" value="Unassembled WGS sequence"/>
</dbReference>
<evidence type="ECO:0000313" key="2">
    <source>
        <dbReference type="Proteomes" id="UP000823773"/>
    </source>
</evidence>
<keyword evidence="2" id="KW-1185">Reference proteome</keyword>